<gene>
    <name evidence="1" type="ORF">SPACI_035590</name>
</gene>
<dbReference type="Proteomes" id="UP000216052">
    <property type="component" value="Chromosome"/>
</dbReference>
<protein>
    <submittedName>
        <fullName evidence="1">Uncharacterized protein</fullName>
    </submittedName>
</protein>
<evidence type="ECO:0000313" key="2">
    <source>
        <dbReference type="Proteomes" id="UP000216052"/>
    </source>
</evidence>
<accession>A0ABZ3J5D1</accession>
<name>A0ABZ3J5D1_SPOA4</name>
<keyword evidence="2" id="KW-1185">Reference proteome</keyword>
<evidence type="ECO:0000313" key="1">
    <source>
        <dbReference type="EMBL" id="XFO73460.1"/>
    </source>
</evidence>
<reference evidence="1" key="1">
    <citation type="submission" date="2024-05" db="EMBL/GenBank/DDBJ databases">
        <title>Isolation and characterization of Sporomusa carbonis sp. nov., a carboxydotrophic hydrogenogen in the genus of Sporomusa isolated from a charcoal burning pile.</title>
        <authorList>
            <person name="Boeer T."/>
            <person name="Rosenbaum F."/>
            <person name="Eysell L."/>
            <person name="Mueller V."/>
            <person name="Daniel R."/>
            <person name="Poehlein A."/>
        </authorList>
    </citation>
    <scope>NUCLEOTIDE SEQUENCE [LARGE SCALE GENOMIC DNA]</scope>
    <source>
        <strain evidence="1">DSM 3132</strain>
    </source>
</reference>
<sequence>MKRYTTTTQTPMSIKIAHTYLKRLGFVEFINKHVKWDEKQVNLTPGQSSSSIL</sequence>
<proteinExistence type="predicted"/>
<dbReference type="EMBL" id="CP155571">
    <property type="protein sequence ID" value="XFO73460.1"/>
    <property type="molecule type" value="Genomic_DNA"/>
</dbReference>
<dbReference type="RefSeq" id="WP_169716929.1">
    <property type="nucleotide sequence ID" value="NZ_CP155571.1"/>
</dbReference>
<organism evidence="1 2">
    <name type="scientific">Sporomusa acidovorans (strain ATCC 49682 / DSM 3132 / Mol)</name>
    <dbReference type="NCBI Taxonomy" id="1123286"/>
    <lineage>
        <taxon>Bacteria</taxon>
        <taxon>Bacillati</taxon>
        <taxon>Bacillota</taxon>
        <taxon>Negativicutes</taxon>
        <taxon>Selenomonadales</taxon>
        <taxon>Sporomusaceae</taxon>
        <taxon>Sporomusa</taxon>
    </lineage>
</organism>